<keyword evidence="3" id="KW-0238">DNA-binding</keyword>
<keyword evidence="4" id="KW-0804">Transcription</keyword>
<dbReference type="PATRIC" id="fig|1423726.3.peg.3144"/>
<dbReference type="CDD" id="cd05466">
    <property type="entry name" value="PBP2_LTTR_substrate"/>
    <property type="match status" value="1"/>
</dbReference>
<feature type="domain" description="HTH lysR-type" evidence="5">
    <location>
        <begin position="1"/>
        <end position="58"/>
    </location>
</feature>
<evidence type="ECO:0000259" key="5">
    <source>
        <dbReference type="PROSITE" id="PS50931"/>
    </source>
</evidence>
<dbReference type="Pfam" id="PF00126">
    <property type="entry name" value="HTH_1"/>
    <property type="match status" value="1"/>
</dbReference>
<dbReference type="Proteomes" id="UP000051461">
    <property type="component" value="Unassembled WGS sequence"/>
</dbReference>
<gene>
    <name evidence="6" type="ORF">FC07_GL003030</name>
</gene>
<reference evidence="6 7" key="1">
    <citation type="journal article" date="2015" name="Genome Announc.">
        <title>Expanding the biotechnology potential of lactobacilli through comparative genomics of 213 strains and associated genera.</title>
        <authorList>
            <person name="Sun Z."/>
            <person name="Harris H.M."/>
            <person name="McCann A."/>
            <person name="Guo C."/>
            <person name="Argimon S."/>
            <person name="Zhang W."/>
            <person name="Yang X."/>
            <person name="Jeffery I.B."/>
            <person name="Cooney J.C."/>
            <person name="Kagawa T.F."/>
            <person name="Liu W."/>
            <person name="Song Y."/>
            <person name="Salvetti E."/>
            <person name="Wrobel A."/>
            <person name="Rasinkangas P."/>
            <person name="Parkhill J."/>
            <person name="Rea M.C."/>
            <person name="O'Sullivan O."/>
            <person name="Ritari J."/>
            <person name="Douillard F.P."/>
            <person name="Paul Ross R."/>
            <person name="Yang R."/>
            <person name="Briner A.E."/>
            <person name="Felis G.E."/>
            <person name="de Vos W.M."/>
            <person name="Barrangou R."/>
            <person name="Klaenhammer T.R."/>
            <person name="Caufield P.W."/>
            <person name="Cui Y."/>
            <person name="Zhang H."/>
            <person name="O'Toole P.W."/>
        </authorList>
    </citation>
    <scope>NUCLEOTIDE SEQUENCE [LARGE SCALE GENOMIC DNA]</scope>
    <source>
        <strain evidence="6 7">DSM 20003</strain>
    </source>
</reference>
<evidence type="ECO:0000256" key="2">
    <source>
        <dbReference type="ARBA" id="ARBA00023015"/>
    </source>
</evidence>
<proteinExistence type="inferred from homology"/>
<dbReference type="GO" id="GO:0003700">
    <property type="term" value="F:DNA-binding transcription factor activity"/>
    <property type="evidence" value="ECO:0007669"/>
    <property type="project" value="InterPro"/>
</dbReference>
<dbReference type="InterPro" id="IPR050950">
    <property type="entry name" value="HTH-type_LysR_regulators"/>
</dbReference>
<dbReference type="GO" id="GO:0003677">
    <property type="term" value="F:DNA binding"/>
    <property type="evidence" value="ECO:0007669"/>
    <property type="project" value="UniProtKB-KW"/>
</dbReference>
<keyword evidence="7" id="KW-1185">Reference proteome</keyword>
<evidence type="ECO:0000313" key="6">
    <source>
        <dbReference type="EMBL" id="KRK36420.1"/>
    </source>
</evidence>
<name>A0A0R1GY91_9LACO</name>
<comment type="similarity">
    <text evidence="1">Belongs to the LysR transcriptional regulatory family.</text>
</comment>
<accession>A0A0R1GY91</accession>
<evidence type="ECO:0000313" key="7">
    <source>
        <dbReference type="Proteomes" id="UP000051461"/>
    </source>
</evidence>
<dbReference type="AlphaFoldDB" id="A0A0R1GY91"/>
<dbReference type="GO" id="GO:0005829">
    <property type="term" value="C:cytosol"/>
    <property type="evidence" value="ECO:0007669"/>
    <property type="project" value="TreeGrafter"/>
</dbReference>
<dbReference type="PROSITE" id="PS50931">
    <property type="entry name" value="HTH_LYSR"/>
    <property type="match status" value="1"/>
</dbReference>
<dbReference type="OrthoDB" id="63123at2"/>
<dbReference type="InterPro" id="IPR000847">
    <property type="entry name" value="LysR_HTH_N"/>
</dbReference>
<dbReference type="Gene3D" id="1.10.10.10">
    <property type="entry name" value="Winged helix-like DNA-binding domain superfamily/Winged helix DNA-binding domain"/>
    <property type="match status" value="1"/>
</dbReference>
<dbReference type="InterPro" id="IPR005119">
    <property type="entry name" value="LysR_subst-bd"/>
</dbReference>
<dbReference type="Pfam" id="PF03466">
    <property type="entry name" value="LysR_substrate"/>
    <property type="match status" value="1"/>
</dbReference>
<dbReference type="PANTHER" id="PTHR30419">
    <property type="entry name" value="HTH-TYPE TRANSCRIPTIONAL REGULATOR YBHD"/>
    <property type="match status" value="1"/>
</dbReference>
<dbReference type="RefSeq" id="WP_057904636.1">
    <property type="nucleotide sequence ID" value="NZ_AZDA01000064.1"/>
</dbReference>
<dbReference type="SUPFAM" id="SSF46785">
    <property type="entry name" value="Winged helix' DNA-binding domain"/>
    <property type="match status" value="1"/>
</dbReference>
<protein>
    <submittedName>
        <fullName evidence="6">Transcriptional regulator</fullName>
    </submittedName>
</protein>
<organism evidence="6 7">
    <name type="scientific">Loigolactobacillus bifermentans DSM 20003</name>
    <dbReference type="NCBI Taxonomy" id="1423726"/>
    <lineage>
        <taxon>Bacteria</taxon>
        <taxon>Bacillati</taxon>
        <taxon>Bacillota</taxon>
        <taxon>Bacilli</taxon>
        <taxon>Lactobacillales</taxon>
        <taxon>Lactobacillaceae</taxon>
        <taxon>Loigolactobacillus</taxon>
    </lineage>
</organism>
<dbReference type="EMBL" id="AZDA01000064">
    <property type="protein sequence ID" value="KRK36420.1"/>
    <property type="molecule type" value="Genomic_DNA"/>
</dbReference>
<keyword evidence="2" id="KW-0805">Transcription regulation</keyword>
<evidence type="ECO:0000256" key="4">
    <source>
        <dbReference type="ARBA" id="ARBA00023163"/>
    </source>
</evidence>
<dbReference type="InterPro" id="IPR036388">
    <property type="entry name" value="WH-like_DNA-bd_sf"/>
</dbReference>
<dbReference type="STRING" id="1423726.FC07_GL003030"/>
<sequence>MSTFSYEVFHAVVSHKTFYQAAVALNVTPSAVSHSINQLETELGFPVFIRNRTGVELTSDGARILPLIQQILNTEEQLRQEAASINGLNTGSIRLAAFSSVCINWLPPIIQDFKKRYPKIEISLVQKSNFNQIANQVKVGSVDLGFTALPLNEKLPVKPLIKDRIYCLTPKDFVPKNKTYITAEDVAGENFILQQTDYDKDTKRALDQYAVRPNAIRYSIDDQSIVAMVESGLGMGILPELALQNLSGTHVNVYPFDQDFFRTIALITNKVQVKAPSTRKMIQVITDYIQTRYPKNLLA</sequence>
<dbReference type="InterPro" id="IPR036390">
    <property type="entry name" value="WH_DNA-bd_sf"/>
</dbReference>
<evidence type="ECO:0000256" key="1">
    <source>
        <dbReference type="ARBA" id="ARBA00009437"/>
    </source>
</evidence>
<comment type="caution">
    <text evidence="6">The sequence shown here is derived from an EMBL/GenBank/DDBJ whole genome shotgun (WGS) entry which is preliminary data.</text>
</comment>
<dbReference type="Gene3D" id="3.40.190.290">
    <property type="match status" value="1"/>
</dbReference>
<dbReference type="SUPFAM" id="SSF53850">
    <property type="entry name" value="Periplasmic binding protein-like II"/>
    <property type="match status" value="1"/>
</dbReference>
<evidence type="ECO:0000256" key="3">
    <source>
        <dbReference type="ARBA" id="ARBA00023125"/>
    </source>
</evidence>